<proteinExistence type="predicted"/>
<comment type="caution">
    <text evidence="2">The sequence shown here is derived from an EMBL/GenBank/DDBJ whole genome shotgun (WGS) entry which is preliminary data.</text>
</comment>
<feature type="compositionally biased region" description="Low complexity" evidence="1">
    <location>
        <begin position="586"/>
        <end position="595"/>
    </location>
</feature>
<feature type="compositionally biased region" description="Low complexity" evidence="1">
    <location>
        <begin position="607"/>
        <end position="621"/>
    </location>
</feature>
<reference evidence="2" key="1">
    <citation type="journal article" date="2023" name="PhytoFront">
        <title>Draft Genome Resources of Seven Strains of Tilletia horrida, Causal Agent of Kernel Smut of Rice.</title>
        <authorList>
            <person name="Khanal S."/>
            <person name="Antony Babu S."/>
            <person name="Zhou X.G."/>
        </authorList>
    </citation>
    <scope>NUCLEOTIDE SEQUENCE</scope>
    <source>
        <strain evidence="2">TX3</strain>
    </source>
</reference>
<feature type="region of interest" description="Disordered" evidence="1">
    <location>
        <begin position="427"/>
        <end position="451"/>
    </location>
</feature>
<sequence>MDITSSPALHAIIELVNLAGLMVGAFPHLQTRYNAAYQCLTTGVGHATEKWPSSSDFSAAPAQKNVTQHHHIQQQADPHSADQQTAQTETPAQFDFVLPPPPVAQVQPPPHLRTKSGHQFVTEQTCERLLHAMKGQYTGKWYRVLQPRDDQPRQAQPAFEDAFSRRVVKIMRKHEHTIVHISRLSRALLNAATKSTAAAQDLWPYVKIRNGKLVNDGVAYKVVQAVSKFVFLGIAFADHTDVDEESAITPAYRDLGPTIFLADNDCPYFSTAQATLFNSAKLDKGPNKNSDQIGHHSLGISPSRAAAHSIDPVSRGTLRPSLHSSFDALTTTHYPYPASSTHANGLACQSPAAISPLFCPSSTLIHLDDGFVLSHAGSQGYSHTYTAEVYDASGRAYEITVSQWARTKPDDGLYIFTNVPFATSNQRADIGDSNSTRNIPPEIDGSDADSPSVEECNASFNGIGVLKDVADDKKSGTIVGLTFINKETGWLPWEVKLNFEDATRWENWTFPPVRSLVTFEAIIDEQEAEGPLKGIIRRLSYIMDAPRNLLQALGIGFGGTTFSDKRSKLRGINASKRSRDQDHEASSSGSSSFGSPTKSENGSSIGPAAAVAPPTTPASASDTKDKGKDKTIEHGTPPSPTLPTPRSKRNRSD</sequence>
<keyword evidence="3" id="KW-1185">Reference proteome</keyword>
<protein>
    <submittedName>
        <fullName evidence="2">Uncharacterized protein</fullName>
    </submittedName>
</protein>
<gene>
    <name evidence="2" type="ORF">OC842_006225</name>
</gene>
<dbReference type="EMBL" id="JAPDMQ010000530">
    <property type="protein sequence ID" value="KAK0523212.1"/>
    <property type="molecule type" value="Genomic_DNA"/>
</dbReference>
<feature type="region of interest" description="Disordered" evidence="1">
    <location>
        <begin position="50"/>
        <end position="88"/>
    </location>
</feature>
<dbReference type="AlphaFoldDB" id="A0AAN6G6G7"/>
<feature type="compositionally biased region" description="Basic and acidic residues" evidence="1">
    <location>
        <begin position="622"/>
        <end position="633"/>
    </location>
</feature>
<organism evidence="2 3">
    <name type="scientific">Tilletia horrida</name>
    <dbReference type="NCBI Taxonomy" id="155126"/>
    <lineage>
        <taxon>Eukaryota</taxon>
        <taxon>Fungi</taxon>
        <taxon>Dikarya</taxon>
        <taxon>Basidiomycota</taxon>
        <taxon>Ustilaginomycotina</taxon>
        <taxon>Exobasidiomycetes</taxon>
        <taxon>Tilletiales</taxon>
        <taxon>Tilletiaceae</taxon>
        <taxon>Tilletia</taxon>
    </lineage>
</organism>
<feature type="region of interest" description="Disordered" evidence="1">
    <location>
        <begin position="568"/>
        <end position="653"/>
    </location>
</feature>
<name>A0AAN6G6G7_9BASI</name>
<evidence type="ECO:0000256" key="1">
    <source>
        <dbReference type="SAM" id="MobiDB-lite"/>
    </source>
</evidence>
<feature type="compositionally biased region" description="Polar residues" evidence="1">
    <location>
        <begin position="73"/>
        <end position="88"/>
    </location>
</feature>
<evidence type="ECO:0000313" key="2">
    <source>
        <dbReference type="EMBL" id="KAK0523212.1"/>
    </source>
</evidence>
<feature type="compositionally biased region" description="Polar residues" evidence="1">
    <location>
        <begin position="427"/>
        <end position="438"/>
    </location>
</feature>
<evidence type="ECO:0000313" key="3">
    <source>
        <dbReference type="Proteomes" id="UP001176521"/>
    </source>
</evidence>
<accession>A0AAN6G6G7</accession>
<dbReference type="Proteomes" id="UP001176521">
    <property type="component" value="Unassembled WGS sequence"/>
</dbReference>